<name>R4KAP2_9FIRM</name>
<evidence type="ECO:0000313" key="2">
    <source>
        <dbReference type="Proteomes" id="UP000013520"/>
    </source>
</evidence>
<dbReference type="RefSeq" id="WP_006520906.1">
    <property type="nucleotide sequence ID" value="NC_021184.1"/>
</dbReference>
<evidence type="ECO:0000313" key="1">
    <source>
        <dbReference type="EMBL" id="AGL00258.1"/>
    </source>
</evidence>
<dbReference type="Proteomes" id="UP000013520">
    <property type="component" value="Chromosome"/>
</dbReference>
<organism evidence="1 2">
    <name type="scientific">Desulfoscipio gibsoniae DSM 7213</name>
    <dbReference type="NCBI Taxonomy" id="767817"/>
    <lineage>
        <taxon>Bacteria</taxon>
        <taxon>Bacillati</taxon>
        <taxon>Bacillota</taxon>
        <taxon>Clostridia</taxon>
        <taxon>Eubacteriales</taxon>
        <taxon>Desulfallaceae</taxon>
        <taxon>Desulfoscipio</taxon>
    </lineage>
</organism>
<accession>R4KAP2</accession>
<proteinExistence type="predicted"/>
<dbReference type="EMBL" id="CP003273">
    <property type="protein sequence ID" value="AGL00258.1"/>
    <property type="molecule type" value="Genomic_DNA"/>
</dbReference>
<keyword evidence="2" id="KW-1185">Reference proteome</keyword>
<dbReference type="AlphaFoldDB" id="R4KAP2"/>
<gene>
    <name evidence="1" type="ORF">Desgi_0703</name>
</gene>
<sequence length="196" mass="22826">MQPLYNLIKKEKDDYKFHQTKLLLMIYRKVVWRVEEAICEVNDAAYEFGSKRITNLVDFLSFGLDYFDGIKDKKAIEERLMNIAESKSMIEIVDKALIKLRTHPDNGEIYFNIITSSYINKKKLTDDQIRRKYHISPSTYYRYKKKAINLMGVILWGYILPSLRDVWMLGGDGGCAAEKRSVLYDITDSKTAVTGK</sequence>
<dbReference type="eggNOG" id="ENOG5032SQ6">
    <property type="taxonomic scope" value="Bacteria"/>
</dbReference>
<dbReference type="HOGENOM" id="CLU_114887_0_0_9"/>
<reference evidence="1 2" key="1">
    <citation type="submission" date="2012-01" db="EMBL/GenBank/DDBJ databases">
        <title>Complete sequence of Desulfotomaculum gibsoniae DSM 7213.</title>
        <authorList>
            <consortium name="US DOE Joint Genome Institute"/>
            <person name="Lucas S."/>
            <person name="Han J."/>
            <person name="Lapidus A."/>
            <person name="Cheng J.-F."/>
            <person name="Goodwin L."/>
            <person name="Pitluck S."/>
            <person name="Peters L."/>
            <person name="Ovchinnikova G."/>
            <person name="Teshima H."/>
            <person name="Detter J.C."/>
            <person name="Han C."/>
            <person name="Tapia R."/>
            <person name="Land M."/>
            <person name="Hauser L."/>
            <person name="Kyrpides N."/>
            <person name="Ivanova N."/>
            <person name="Pagani I."/>
            <person name="Parshina S."/>
            <person name="Plugge C."/>
            <person name="Muyzer G."/>
            <person name="Kuever J."/>
            <person name="Ivanova A."/>
            <person name="Nazina T."/>
            <person name="Klenk H.-P."/>
            <person name="Brambilla E."/>
            <person name="Spring S."/>
            <person name="Stams A.F."/>
            <person name="Woyke T."/>
        </authorList>
    </citation>
    <scope>NUCLEOTIDE SEQUENCE [LARGE SCALE GENOMIC DNA]</scope>
    <source>
        <strain evidence="1 2">DSM 7213</strain>
    </source>
</reference>
<dbReference type="KEGG" id="dgi:Desgi_0703"/>
<protein>
    <submittedName>
        <fullName evidence="1">Uncharacterized protein</fullName>
    </submittedName>
</protein>
<dbReference type="OrthoDB" id="1705555at2"/>
<dbReference type="STRING" id="767817.Desgi_0703"/>